<feature type="non-terminal residue" evidence="1">
    <location>
        <position position="1"/>
    </location>
</feature>
<reference evidence="1" key="1">
    <citation type="submission" date="2015-07" db="EMBL/GenBank/DDBJ databases">
        <title>Adaptation to a free-living lifestyle via gene acquisitions in the diplomonad Trepomonas sp. PC1.</title>
        <authorList>
            <person name="Xu F."/>
            <person name="Jerlstrom-Hultqvist J."/>
            <person name="Kolisko M."/>
            <person name="Simpson A.G.B."/>
            <person name="Roger A.J."/>
            <person name="Svard S.G."/>
            <person name="Andersson J.O."/>
        </authorList>
    </citation>
    <scope>NUCLEOTIDE SEQUENCE</scope>
    <source>
        <strain evidence="1">PC1</strain>
    </source>
</reference>
<proteinExistence type="predicted"/>
<evidence type="ECO:0000313" key="1">
    <source>
        <dbReference type="EMBL" id="JAP91683.1"/>
    </source>
</evidence>
<name>A0A146K451_9EUKA</name>
<organism evidence="1">
    <name type="scientific">Trepomonas sp. PC1</name>
    <dbReference type="NCBI Taxonomy" id="1076344"/>
    <lineage>
        <taxon>Eukaryota</taxon>
        <taxon>Metamonada</taxon>
        <taxon>Diplomonadida</taxon>
        <taxon>Hexamitidae</taxon>
        <taxon>Hexamitinae</taxon>
        <taxon>Trepomonas</taxon>
    </lineage>
</organism>
<dbReference type="CDD" id="cd16449">
    <property type="entry name" value="RING-HC"/>
    <property type="match status" value="1"/>
</dbReference>
<dbReference type="EMBL" id="GDID01004923">
    <property type="protein sequence ID" value="JAP91683.1"/>
    <property type="molecule type" value="Transcribed_RNA"/>
</dbReference>
<dbReference type="AlphaFoldDB" id="A0A146K451"/>
<sequence>NQPVILEELASLQLDKNKPSCTKLQIFKQKQLLLIGTEQGVLYVFDPKTLSAQSYQISNTPIKQINVDATGESPEVYVSDGFNFYLLNTETKNLQNISQPPQVEELFIHTVSNQQFSFQVSATEIQTMKKKQASLFKKQKEYELSIKQPIQKCWFGQNFIFVHTFDQKFFMYSFTGQQIKIIYQEKEFDFLPLKQPTVSVGGSSALIVDGDKLFIIAFSGTSQCTLETQIKKYRQKLIPNQQDKCLVISIKHIRNIIQACYFDYNIAYITNQQLVFASFYGEEILAISLKSSPISMINGLFEKLNSYVPKSSVRESSTCLTIQCQNSVIVCHQIGQLEHGLLLVNQLTQLCENQENIQPDIVSQILKQIYSIFSSYFVQKQDQGQLKILENIIPILLNAFLVDEAVWLVENLLKLNYQELNYINRIIPAFAARGVVSKLLSFVPQPGEPNELPKETYQQIIDTLLLNDYSLLQEQLKKWKVYNPHEMIPKIKQVIQIAKRGKDQLDVKFLKMSLMYLMQQTKQYRECYQYITEFYEQQQLIDYCLQHELYDILFEELPKFNCAIDQKLDTLYQIIKQQDFKQSVISEACCFILEVNREGKVQDIVSSYLFKNYATNQSLQIDEQIHSVSKLLDHDSKLKMFYTLLKLLISDESIIDLKQIKEIFLKMCSIFDSDNYLKYFKQVIQKFEKQTNYKEWVLMEQFIRQINILLQTNQIFDQWVPYSSSQSIDVQQTQFYLKRYFYEDFYKLLSSNLQPVFSIFLILYDSLHKVFADQTQLVLQLSKISSSYQNMPVTSACLNLLDLNGFNIQSSLLSTVLKQQFQSTQKATIAVQALNAKLRKLIPMDELFQSNVGIQMLYQFKRELLLKQNYLEIVGAGLFNEFQRREAELNRGLLVSKKCNVCGEAFENGKAFWCGHVVCNKCGVCGCK</sequence>
<protein>
    <submittedName>
        <fullName evidence="1">Uncharacterized protein</fullName>
    </submittedName>
</protein>
<accession>A0A146K451</accession>
<gene>
    <name evidence="1" type="ORF">TPC1_16626</name>
</gene>